<dbReference type="InterPro" id="IPR036291">
    <property type="entry name" value="NAD(P)-bd_dom_sf"/>
</dbReference>
<keyword evidence="2" id="KW-1133">Transmembrane helix</keyword>
<dbReference type="GO" id="GO:0009247">
    <property type="term" value="P:glycolipid biosynthetic process"/>
    <property type="evidence" value="ECO:0007669"/>
    <property type="project" value="TreeGrafter"/>
</dbReference>
<accession>A0A9N9S4K4</accession>
<evidence type="ECO:0000313" key="4">
    <source>
        <dbReference type="EMBL" id="CAG9809193.1"/>
    </source>
</evidence>
<feature type="transmembrane region" description="Helical" evidence="2">
    <location>
        <begin position="271"/>
        <end position="294"/>
    </location>
</feature>
<proteinExistence type="inferred from homology"/>
<name>A0A9N9S4K4_9DIPT</name>
<dbReference type="OrthoDB" id="10268090at2759"/>
<dbReference type="GO" id="GO:0005811">
    <property type="term" value="C:lipid droplet"/>
    <property type="evidence" value="ECO:0007669"/>
    <property type="project" value="TreeGrafter"/>
</dbReference>
<dbReference type="EMBL" id="OU895879">
    <property type="protein sequence ID" value="CAG9809193.1"/>
    <property type="molecule type" value="Genomic_DNA"/>
</dbReference>
<dbReference type="SUPFAM" id="SSF51735">
    <property type="entry name" value="NAD(P)-binding Rossmann-fold domains"/>
    <property type="match status" value="1"/>
</dbReference>
<feature type="domain" description="Saccharopine dehydrogenase NADP binding" evidence="3">
    <location>
        <begin position="7"/>
        <end position="138"/>
    </location>
</feature>
<dbReference type="PANTHER" id="PTHR12286">
    <property type="entry name" value="SACCHAROPINE DEHYDROGENASE-LIKE OXIDOREDUCTASE"/>
    <property type="match status" value="1"/>
</dbReference>
<dbReference type="GO" id="GO:0005739">
    <property type="term" value="C:mitochondrion"/>
    <property type="evidence" value="ECO:0007669"/>
    <property type="project" value="TreeGrafter"/>
</dbReference>
<keyword evidence="5" id="KW-1185">Reference proteome</keyword>
<dbReference type="InterPro" id="IPR051276">
    <property type="entry name" value="Saccharopine_DH-like_oxidrdct"/>
</dbReference>
<dbReference type="PANTHER" id="PTHR12286:SF5">
    <property type="entry name" value="SACCHAROPINE DEHYDROGENASE-LIKE OXIDOREDUCTASE"/>
    <property type="match status" value="1"/>
</dbReference>
<dbReference type="GO" id="GO:0005886">
    <property type="term" value="C:plasma membrane"/>
    <property type="evidence" value="ECO:0007669"/>
    <property type="project" value="TreeGrafter"/>
</dbReference>
<reference evidence="4" key="1">
    <citation type="submission" date="2022-01" db="EMBL/GenBank/DDBJ databases">
        <authorList>
            <person name="King R."/>
        </authorList>
    </citation>
    <scope>NUCLEOTIDE SEQUENCE</scope>
</reference>
<dbReference type="Proteomes" id="UP001153620">
    <property type="component" value="Chromosome 3"/>
</dbReference>
<evidence type="ECO:0000256" key="1">
    <source>
        <dbReference type="ARBA" id="ARBA00038048"/>
    </source>
</evidence>
<protein>
    <recommendedName>
        <fullName evidence="3">Saccharopine dehydrogenase NADP binding domain-containing protein</fullName>
    </recommendedName>
</protein>
<reference evidence="4" key="2">
    <citation type="submission" date="2022-10" db="EMBL/GenBank/DDBJ databases">
        <authorList>
            <consortium name="ENA_rothamsted_submissions"/>
            <consortium name="culmorum"/>
            <person name="King R."/>
        </authorList>
    </citation>
    <scope>NUCLEOTIDE SEQUENCE</scope>
</reference>
<comment type="similarity">
    <text evidence="1">Belongs to the saccharopine dehydrogenase family.</text>
</comment>
<evidence type="ECO:0000256" key="2">
    <source>
        <dbReference type="SAM" id="Phobius"/>
    </source>
</evidence>
<keyword evidence="2" id="KW-0812">Transmembrane</keyword>
<dbReference type="FunFam" id="3.40.50.720:FF:000178">
    <property type="entry name" value="Saccharopine dehydrogenase-like oxidoreductase"/>
    <property type="match status" value="1"/>
</dbReference>
<sequence length="427" mass="47630">MAERLDVVIFGASGYTGKYAIISSINILKGYKWGVAGRNKQKLQDTLKEVEKKTNQELSSIPIIIADINDEKSLKEMTSQAKVVVNCCGPYRFYGEQVVKACVETSTSHVDVSGEPQYMETMQLKYNDAAREKGIYIVSACGFDSIPADMGTVFLQEQFNGTVNSVETFITWGFTEGYKPSGASIHYGTYESAVYGYAHANELGGIRRQLFKNRLPKFTPTLKNKPFAHKQPVIGDKWCIQFMGSDRSVVSRSQRFFFEEQNKRPVQMQAYISFGSFFALTTTIFIGFIFGILARSEFGRRLLLNHPKFFTFGAVSHEGPSEEKNANSILGMYFVGEGWKEKLSEPTDQFDAPMNKKIITKVTSKDPGYGATCDALVLTAKTILKESDKMPNNGGVFAPAAAFSNTSLLKELQNNGYTFEVIKVEEK</sequence>
<dbReference type="Gene3D" id="3.40.50.720">
    <property type="entry name" value="NAD(P)-binding Rossmann-like Domain"/>
    <property type="match status" value="1"/>
</dbReference>
<dbReference type="InterPro" id="IPR005097">
    <property type="entry name" value="Sacchrp_dh_NADP-bd"/>
</dbReference>
<evidence type="ECO:0000259" key="3">
    <source>
        <dbReference type="Pfam" id="PF03435"/>
    </source>
</evidence>
<organism evidence="4 5">
    <name type="scientific">Chironomus riparius</name>
    <dbReference type="NCBI Taxonomy" id="315576"/>
    <lineage>
        <taxon>Eukaryota</taxon>
        <taxon>Metazoa</taxon>
        <taxon>Ecdysozoa</taxon>
        <taxon>Arthropoda</taxon>
        <taxon>Hexapoda</taxon>
        <taxon>Insecta</taxon>
        <taxon>Pterygota</taxon>
        <taxon>Neoptera</taxon>
        <taxon>Endopterygota</taxon>
        <taxon>Diptera</taxon>
        <taxon>Nematocera</taxon>
        <taxon>Chironomoidea</taxon>
        <taxon>Chironomidae</taxon>
        <taxon>Chironominae</taxon>
        <taxon>Chironomus</taxon>
    </lineage>
</organism>
<keyword evidence="2" id="KW-0472">Membrane</keyword>
<evidence type="ECO:0000313" key="5">
    <source>
        <dbReference type="Proteomes" id="UP001153620"/>
    </source>
</evidence>
<dbReference type="Pfam" id="PF03435">
    <property type="entry name" value="Sacchrp_dh_NADP"/>
    <property type="match status" value="1"/>
</dbReference>
<gene>
    <name evidence="4" type="ORF">CHIRRI_LOCUS12022</name>
</gene>
<dbReference type="AlphaFoldDB" id="A0A9N9S4K4"/>